<evidence type="ECO:0000313" key="2">
    <source>
        <dbReference type="EMBL" id="MBC6011900.1"/>
    </source>
</evidence>
<feature type="domain" description="HTH cro/C1-type" evidence="1">
    <location>
        <begin position="10"/>
        <end position="64"/>
    </location>
</feature>
<dbReference type="RefSeq" id="WP_186998767.1">
    <property type="nucleotide sequence ID" value="NZ_JACRWH010000009.1"/>
</dbReference>
<dbReference type="InterPro" id="IPR001387">
    <property type="entry name" value="Cro/C1-type_HTH"/>
</dbReference>
<dbReference type="SMART" id="SM00530">
    <property type="entry name" value="HTH_XRE"/>
    <property type="match status" value="1"/>
</dbReference>
<dbReference type="SUPFAM" id="SSF47413">
    <property type="entry name" value="lambda repressor-like DNA-binding domains"/>
    <property type="match status" value="1"/>
</dbReference>
<sequence>MNIKKIGQCIKENRERKGLTTLQLAQLLKTDIVSVQSYEKGEKKPTVKELEVISNVLDIPLIVLLHGGGEVEMLQRNEDGTKCKWNKY</sequence>
<comment type="caution">
    <text evidence="2">The sequence shown here is derived from an EMBL/GenBank/DDBJ whole genome shotgun (WGS) entry which is preliminary data.</text>
</comment>
<protein>
    <submittedName>
        <fullName evidence="2">Helix-turn-helix domain-containing protein</fullName>
    </submittedName>
</protein>
<evidence type="ECO:0000313" key="3">
    <source>
        <dbReference type="Proteomes" id="UP000649075"/>
    </source>
</evidence>
<organism evidence="2 3">
    <name type="scientific">Holdemanella hominis</name>
    <dbReference type="NCBI Taxonomy" id="2764327"/>
    <lineage>
        <taxon>Bacteria</taxon>
        <taxon>Bacillati</taxon>
        <taxon>Bacillota</taxon>
        <taxon>Erysipelotrichia</taxon>
        <taxon>Erysipelotrichales</taxon>
        <taxon>Erysipelotrichaceae</taxon>
        <taxon>Holdemanella</taxon>
    </lineage>
</organism>
<dbReference type="InterPro" id="IPR010982">
    <property type="entry name" value="Lambda_DNA-bd_dom_sf"/>
</dbReference>
<dbReference type="EMBL" id="JACRWH010000009">
    <property type="protein sequence ID" value="MBC6011900.1"/>
    <property type="molecule type" value="Genomic_DNA"/>
</dbReference>
<name>A0ABR7KGP4_9FIRM</name>
<evidence type="ECO:0000259" key="1">
    <source>
        <dbReference type="PROSITE" id="PS50943"/>
    </source>
</evidence>
<proteinExistence type="predicted"/>
<dbReference type="Proteomes" id="UP000649075">
    <property type="component" value="Unassembled WGS sequence"/>
</dbReference>
<dbReference type="Gene3D" id="1.10.260.40">
    <property type="entry name" value="lambda repressor-like DNA-binding domains"/>
    <property type="match status" value="1"/>
</dbReference>
<accession>A0ABR7KGP4</accession>
<keyword evidence="3" id="KW-1185">Reference proteome</keyword>
<dbReference type="Pfam" id="PF01381">
    <property type="entry name" value="HTH_3"/>
    <property type="match status" value="1"/>
</dbReference>
<reference evidence="2 3" key="1">
    <citation type="submission" date="2020-08" db="EMBL/GenBank/DDBJ databases">
        <authorList>
            <person name="Liu C."/>
            <person name="Sun Q."/>
        </authorList>
    </citation>
    <scope>NUCLEOTIDE SEQUENCE [LARGE SCALE GENOMIC DNA]</scope>
    <source>
        <strain evidence="2 3">L34</strain>
    </source>
</reference>
<gene>
    <name evidence="2" type="ORF">H8911_03905</name>
</gene>
<dbReference type="PROSITE" id="PS50943">
    <property type="entry name" value="HTH_CROC1"/>
    <property type="match status" value="1"/>
</dbReference>